<dbReference type="InterPro" id="IPR024083">
    <property type="entry name" value="Fumarase/histidase_N"/>
</dbReference>
<dbReference type="Gene3D" id="1.20.200.10">
    <property type="entry name" value="Fumarase/aspartase (Central domain)"/>
    <property type="match status" value="1"/>
</dbReference>
<reference evidence="2 3" key="1">
    <citation type="journal article" date="2015" name="Microbiome">
        <title>Genomic resolution of linkages in carbon, nitrogen, and sulfur cycling among widespread estuary sediment bacteria.</title>
        <authorList>
            <person name="Baker B.J."/>
            <person name="Lazar C.S."/>
            <person name="Teske A.P."/>
            <person name="Dick G.J."/>
        </authorList>
    </citation>
    <scope>NUCLEOTIDE SEQUENCE [LARGE SCALE GENOMIC DNA]</scope>
    <source>
        <strain evidence="2">DG_78</strain>
    </source>
</reference>
<evidence type="ECO:0000313" key="2">
    <source>
        <dbReference type="EMBL" id="KPJ73130.1"/>
    </source>
</evidence>
<dbReference type="InterPro" id="IPR001106">
    <property type="entry name" value="Aromatic_Lyase"/>
</dbReference>
<proteinExistence type="predicted"/>
<dbReference type="EMBL" id="LJNI01000042">
    <property type="protein sequence ID" value="KPJ73130.1"/>
    <property type="molecule type" value="Genomic_DNA"/>
</dbReference>
<sequence length="508" mass="55254">MAIILNGENFTIEKLVDIARNNGKVEIPVTAIQKVKQCRAMLEEKIKAKEIMYGVNTGIGEFSEVILTDEQTKQFQKYLIYNHAAGIGDPAPIEYIRGAIASRINVLVKGKSGCRPEIPITMVEMLNKGVTPVVCLKGSVGASGDLAPMSQIALLLMGEGEAYYKGEKLPGKVAMERAGITIPGLKARDGLAAINGSNLITSISALQLYDINRWLKQAEIACAMTLEALYANMKPYDVRLHQARGFPGAVRTSKAIMKCIEGSDLLSGKFKMKVQDAYSMRSSPQVIGAAHDAVDWARKQVEIELNGVGDNPIFLPEYKLTLTGANFQGTPVSLPMDMVGAAVTMVSVISERRLNRLTNPALSIGLPAFLSKGAGMMSGMMLSQYTADTLIVEQRILSFPASIMSIPAAADQEDFVSMGMNTAIKNAQILDNACGVLGIEFMAAAQALDFRDFNPGKGVTTAKRVIRKYVEHLDEDRPLYNDHTRMKELIKSCEILQEVEKVVGSLEQ</sequence>
<dbReference type="AlphaFoldDB" id="A0A0S7YEZ0"/>
<dbReference type="Pfam" id="PF00221">
    <property type="entry name" value="Lyase_aromatic"/>
    <property type="match status" value="1"/>
</dbReference>
<dbReference type="CDD" id="cd00332">
    <property type="entry name" value="PAL-HAL"/>
    <property type="match status" value="1"/>
</dbReference>
<dbReference type="GO" id="GO:0016841">
    <property type="term" value="F:ammonia-lyase activity"/>
    <property type="evidence" value="ECO:0007669"/>
    <property type="project" value="UniProtKB-ARBA"/>
</dbReference>
<dbReference type="Proteomes" id="UP000051012">
    <property type="component" value="Unassembled WGS sequence"/>
</dbReference>
<dbReference type="SUPFAM" id="SSF48557">
    <property type="entry name" value="L-aspartase-like"/>
    <property type="match status" value="1"/>
</dbReference>
<dbReference type="FunFam" id="1.10.275.10:FF:000005">
    <property type="entry name" value="Histidine ammonia-lyase"/>
    <property type="match status" value="1"/>
</dbReference>
<dbReference type="InterPro" id="IPR008948">
    <property type="entry name" value="L-Aspartase-like"/>
</dbReference>
<name>A0A0S7YEZ0_UNCT6</name>
<keyword evidence="1 2" id="KW-0456">Lyase</keyword>
<evidence type="ECO:0000256" key="1">
    <source>
        <dbReference type="ARBA" id="ARBA00023239"/>
    </source>
</evidence>
<protein>
    <submittedName>
        <fullName evidence="2">Phenylalanine ammonia-lyase</fullName>
    </submittedName>
</protein>
<dbReference type="Gene3D" id="1.10.275.10">
    <property type="entry name" value="Fumarase/aspartase (N-terminal domain)"/>
    <property type="match status" value="1"/>
</dbReference>
<dbReference type="PATRIC" id="fig|1703772.3.peg.1426"/>
<dbReference type="PANTHER" id="PTHR10362">
    <property type="entry name" value="HISTIDINE AMMONIA-LYASE"/>
    <property type="match status" value="1"/>
</dbReference>
<gene>
    <name evidence="2" type="ORF">AMJ52_04250</name>
</gene>
<comment type="caution">
    <text evidence="2">The sequence shown here is derived from an EMBL/GenBank/DDBJ whole genome shotgun (WGS) entry which is preliminary data.</text>
</comment>
<organism evidence="2 3">
    <name type="scientific">candidate division TA06 bacterium DG_78</name>
    <dbReference type="NCBI Taxonomy" id="1703772"/>
    <lineage>
        <taxon>Bacteria</taxon>
        <taxon>Bacteria division TA06</taxon>
    </lineage>
</organism>
<evidence type="ECO:0000313" key="3">
    <source>
        <dbReference type="Proteomes" id="UP000051012"/>
    </source>
</evidence>
<accession>A0A0S7YEZ0</accession>